<accession>A0A1H9BNG6</accession>
<sequence length="169" mass="20381">MDNVYNINWRTFIILNLPVFLRKIKSIKLLEVFFKPVVLLHLEFLEFRRQALYKVNHNSQICYLQAVLNDSFDNVQRRIIIRNAILREPLWFYEPEENKPVLFYEESDNKPVYFREESEFIGDGADFLVLVPIDLKPTNTQEENALLIKMKAQIDYYKLFVKNYIILWV</sequence>
<organism evidence="1 2">
    <name type="scientific">Flavobacterium urocaniciphilum</name>
    <dbReference type="NCBI Taxonomy" id="1299341"/>
    <lineage>
        <taxon>Bacteria</taxon>
        <taxon>Pseudomonadati</taxon>
        <taxon>Bacteroidota</taxon>
        <taxon>Flavobacteriia</taxon>
        <taxon>Flavobacteriales</taxon>
        <taxon>Flavobacteriaceae</taxon>
        <taxon>Flavobacterium</taxon>
    </lineage>
</organism>
<dbReference type="AlphaFoldDB" id="A0A1H9BNG6"/>
<keyword evidence="2" id="KW-1185">Reference proteome</keyword>
<reference evidence="1 2" key="1">
    <citation type="submission" date="2016-10" db="EMBL/GenBank/DDBJ databases">
        <authorList>
            <person name="de Groot N.N."/>
        </authorList>
    </citation>
    <scope>NUCLEOTIDE SEQUENCE [LARGE SCALE GENOMIC DNA]</scope>
    <source>
        <strain evidence="1 2">DSM 27078</strain>
    </source>
</reference>
<proteinExistence type="predicted"/>
<dbReference type="EMBL" id="FOEI01000003">
    <property type="protein sequence ID" value="SEP90500.1"/>
    <property type="molecule type" value="Genomic_DNA"/>
</dbReference>
<dbReference type="STRING" id="1299341.SAMN05444005_103118"/>
<evidence type="ECO:0000313" key="2">
    <source>
        <dbReference type="Proteomes" id="UP000198648"/>
    </source>
</evidence>
<name>A0A1H9BNG6_9FLAO</name>
<evidence type="ECO:0000313" key="1">
    <source>
        <dbReference type="EMBL" id="SEP90500.1"/>
    </source>
</evidence>
<protein>
    <submittedName>
        <fullName evidence="1">Uncharacterized protein</fullName>
    </submittedName>
</protein>
<dbReference type="Proteomes" id="UP000198648">
    <property type="component" value="Unassembled WGS sequence"/>
</dbReference>
<gene>
    <name evidence="1" type="ORF">SAMN05444005_103118</name>
</gene>